<name>A0A9P1J3B9_9PELO</name>
<keyword evidence="3" id="KW-1185">Reference proteome</keyword>
<evidence type="ECO:0000313" key="2">
    <source>
        <dbReference type="EMBL" id="CAI5454214.1"/>
    </source>
</evidence>
<gene>
    <name evidence="2" type="ORF">CAMP_LOCUS16851</name>
</gene>
<sequence>MTCTQSFLDDFVETQSDKVKKFAEPITIVFLFYLFAAFQFAYWKSTKALTFLGIFLRISSFLLKRAYCNTGLMKIVTQLFYFLARHIYGTTPISMMLPGSWHKICMERNIPIEFTYIKMVQHSITLTYLLNQFHSTRGEQMANGYSTLLIIANVVCYLESFGIESTTLEDIEQFEGSSNNSHQSRLEELRKLAKRHGFFQNYILFKAICFTVSYGVMTIFKNVFENTPFWEGVTNMAAFVEFGALMLIDFQKSVANEPAEAYIQIYLDHDIM</sequence>
<feature type="transmembrane region" description="Helical" evidence="1">
    <location>
        <begin position="199"/>
        <end position="220"/>
    </location>
</feature>
<keyword evidence="1" id="KW-1133">Transmembrane helix</keyword>
<dbReference type="EMBL" id="CANHGI010000006">
    <property type="protein sequence ID" value="CAI5454214.1"/>
    <property type="molecule type" value="Genomic_DNA"/>
</dbReference>
<feature type="transmembrane region" description="Helical" evidence="1">
    <location>
        <begin position="48"/>
        <end position="67"/>
    </location>
</feature>
<accession>A0A9P1J3B9</accession>
<organism evidence="2 3">
    <name type="scientific">Caenorhabditis angaria</name>
    <dbReference type="NCBI Taxonomy" id="860376"/>
    <lineage>
        <taxon>Eukaryota</taxon>
        <taxon>Metazoa</taxon>
        <taxon>Ecdysozoa</taxon>
        <taxon>Nematoda</taxon>
        <taxon>Chromadorea</taxon>
        <taxon>Rhabditida</taxon>
        <taxon>Rhabditina</taxon>
        <taxon>Rhabditomorpha</taxon>
        <taxon>Rhabditoidea</taxon>
        <taxon>Rhabditidae</taxon>
        <taxon>Peloderinae</taxon>
        <taxon>Caenorhabditis</taxon>
    </lineage>
</organism>
<keyword evidence="1" id="KW-0472">Membrane</keyword>
<feature type="transmembrane region" description="Helical" evidence="1">
    <location>
        <begin position="22"/>
        <end position="42"/>
    </location>
</feature>
<protein>
    <submittedName>
        <fullName evidence="2">Uncharacterized protein</fullName>
    </submittedName>
</protein>
<keyword evidence="1" id="KW-0812">Transmembrane</keyword>
<reference evidence="2" key="1">
    <citation type="submission" date="2022-11" db="EMBL/GenBank/DDBJ databases">
        <authorList>
            <person name="Kikuchi T."/>
        </authorList>
    </citation>
    <scope>NUCLEOTIDE SEQUENCE</scope>
    <source>
        <strain evidence="2">PS1010</strain>
    </source>
</reference>
<dbReference type="Proteomes" id="UP001152747">
    <property type="component" value="Unassembled WGS sequence"/>
</dbReference>
<comment type="caution">
    <text evidence="2">The sequence shown here is derived from an EMBL/GenBank/DDBJ whole genome shotgun (WGS) entry which is preliminary data.</text>
</comment>
<dbReference type="AlphaFoldDB" id="A0A9P1J3B9"/>
<evidence type="ECO:0000313" key="3">
    <source>
        <dbReference type="Proteomes" id="UP001152747"/>
    </source>
</evidence>
<proteinExistence type="predicted"/>
<evidence type="ECO:0000256" key="1">
    <source>
        <dbReference type="SAM" id="Phobius"/>
    </source>
</evidence>